<dbReference type="Pfam" id="PF13229">
    <property type="entry name" value="Beta_helix"/>
    <property type="match status" value="1"/>
</dbReference>
<dbReference type="InterPro" id="IPR011050">
    <property type="entry name" value="Pectin_lyase_fold/virulence"/>
</dbReference>
<dbReference type="OrthoDB" id="9788772at2"/>
<dbReference type="InterPro" id="IPR012334">
    <property type="entry name" value="Pectin_lyas_fold"/>
</dbReference>
<gene>
    <name evidence="3" type="ORF">E2F50_10820</name>
</gene>
<organism evidence="3 4">
    <name type="scientific">Rhizobium deserti</name>
    <dbReference type="NCBI Taxonomy" id="2547961"/>
    <lineage>
        <taxon>Bacteria</taxon>
        <taxon>Pseudomonadati</taxon>
        <taxon>Pseudomonadota</taxon>
        <taxon>Alphaproteobacteria</taxon>
        <taxon>Hyphomicrobiales</taxon>
        <taxon>Rhizobiaceae</taxon>
        <taxon>Rhizobium/Agrobacterium group</taxon>
        <taxon>Rhizobium</taxon>
    </lineage>
</organism>
<dbReference type="SUPFAM" id="SSF51126">
    <property type="entry name" value="Pectin lyase-like"/>
    <property type="match status" value="1"/>
</dbReference>
<accession>A0A4R5UKN2</accession>
<evidence type="ECO:0000313" key="3">
    <source>
        <dbReference type="EMBL" id="TDK37353.1"/>
    </source>
</evidence>
<dbReference type="InterPro" id="IPR006311">
    <property type="entry name" value="TAT_signal"/>
</dbReference>
<dbReference type="AlphaFoldDB" id="A0A4R5UKN2"/>
<comment type="caution">
    <text evidence="3">The sequence shown here is derived from an EMBL/GenBank/DDBJ whole genome shotgun (WGS) entry which is preliminary data.</text>
</comment>
<dbReference type="SMART" id="SM00710">
    <property type="entry name" value="PbH1"/>
    <property type="match status" value="7"/>
</dbReference>
<evidence type="ECO:0000259" key="2">
    <source>
        <dbReference type="Pfam" id="PF13229"/>
    </source>
</evidence>
<reference evidence="3 4" key="1">
    <citation type="submission" date="2019-03" db="EMBL/GenBank/DDBJ databases">
        <title>Rhizobium sp. nov., an bacterium isolated from biocrust in Mu Us Desert.</title>
        <authorList>
            <person name="Lixiong L."/>
        </authorList>
    </citation>
    <scope>NUCLEOTIDE SEQUENCE [LARGE SCALE GENOMIC DNA]</scope>
    <source>
        <strain evidence="3 4">SPY-1</strain>
    </source>
</reference>
<dbReference type="Gene3D" id="2.160.20.10">
    <property type="entry name" value="Single-stranded right-handed beta-helix, Pectin lyase-like"/>
    <property type="match status" value="1"/>
</dbReference>
<dbReference type="InterPro" id="IPR022444">
    <property type="entry name" value="Cofactor-bd_rpt"/>
</dbReference>
<evidence type="ECO:0000259" key="1">
    <source>
        <dbReference type="Pfam" id="PF05048"/>
    </source>
</evidence>
<dbReference type="RefSeq" id="WP_133316120.1">
    <property type="nucleotide sequence ID" value="NZ_SMTL01000002.1"/>
</dbReference>
<dbReference type="Pfam" id="PF05048">
    <property type="entry name" value="NosD"/>
    <property type="match status" value="1"/>
</dbReference>
<evidence type="ECO:0000313" key="4">
    <source>
        <dbReference type="Proteomes" id="UP000295238"/>
    </source>
</evidence>
<dbReference type="InterPro" id="IPR006626">
    <property type="entry name" value="PbH1"/>
</dbReference>
<sequence length="459" mass="47356">MISRRSALRLMATGASTALLPAAARPAPAIDLQLGMRGSIDAGAQGIRPGGGDKMSRKLGELIARAASQNVPLFLPPGDYQVSDLVLPHGSRITGVARASRLVYAGSGFLLRADGVGHVALSNLVIDGANRRLGDETPALVHLHRVADLAIDNCQIIGSSKSALQLEQCGGRIERSRISAASDYGLYALDSVGLAVSGNIVFDCGNGGILIHRRSKGNDGTLVSGNRLYRIGAVNGGTGQYGNAVNLFRADNVMVTGNQISQSAFSAIRANSASNVQIANNHCLGSGETAIYSEFTFEGAAISGNIVDGAANGISVVNFNEGGRLAVISNNLVRNLSAKGPYDLEEAIFGVGISAEADTAITGNVIEGVPLWGMALGFGNYLRNVIATGNIVRQAKVGCAVTVVEGAGAALISGNLFQGMQDGGVIGYRWKAPATGELARGGNEAARLAHLTIENNRVV</sequence>
<feature type="domain" description="Right handed beta helix" evidence="2">
    <location>
        <begin position="141"/>
        <end position="220"/>
    </location>
</feature>
<dbReference type="NCBIfam" id="TIGR03808">
    <property type="entry name" value="RR_plus_rpt_1"/>
    <property type="match status" value="1"/>
</dbReference>
<dbReference type="EMBL" id="SMTL01000002">
    <property type="protein sequence ID" value="TDK37353.1"/>
    <property type="molecule type" value="Genomic_DNA"/>
</dbReference>
<name>A0A4R5UKN2_9HYPH</name>
<dbReference type="InterPro" id="IPR039448">
    <property type="entry name" value="Beta_helix"/>
</dbReference>
<dbReference type="PROSITE" id="PS51318">
    <property type="entry name" value="TAT"/>
    <property type="match status" value="1"/>
</dbReference>
<dbReference type="InterPro" id="IPR007742">
    <property type="entry name" value="NosD_dom"/>
</dbReference>
<dbReference type="InterPro" id="IPR022388">
    <property type="entry name" value="CHP03808"/>
</dbReference>
<dbReference type="NCBIfam" id="TIGR03807">
    <property type="entry name" value="RR_fam_repeat"/>
    <property type="match status" value="2"/>
</dbReference>
<proteinExistence type="predicted"/>
<protein>
    <submittedName>
        <fullName evidence="3">TIGR03808 family TAT-translocated repetitive protein</fullName>
    </submittedName>
</protein>
<dbReference type="Proteomes" id="UP000295238">
    <property type="component" value="Unassembled WGS sequence"/>
</dbReference>
<feature type="domain" description="Periplasmic copper-binding protein NosD beta helix" evidence="1">
    <location>
        <begin position="225"/>
        <end position="434"/>
    </location>
</feature>
<keyword evidence="4" id="KW-1185">Reference proteome</keyword>